<dbReference type="EMBL" id="BQNZ01000003">
    <property type="protein sequence ID" value="GKH73437.1"/>
    <property type="molecule type" value="Genomic_DNA"/>
</dbReference>
<evidence type="ECO:0000313" key="2">
    <source>
        <dbReference type="Proteomes" id="UP001055114"/>
    </source>
</evidence>
<sequence length="191" mass="22251">MNKQIDLNDVVHAILRGMMDQHPSEITIGDFKLNCFYIASAAGKKHLAPTFQQATLKLAEWIEMYGLDHLSFSLWSIDEEGQPAKWTDLSSNEIFYLSVYNYLLKSRTPFESKGVVKFIDDKIIPAVMIDNYEEVYKDEILFRFFMDAPAMLCQDGIIRSRRELLEQYEFEEDDEIYERLMSSRASYTAAL</sequence>
<name>A0AA37KG02_9BACT</name>
<gene>
    <name evidence="1" type="ORF">CE91St3_33000</name>
</gene>
<comment type="caution">
    <text evidence="1">The sequence shown here is derived from an EMBL/GenBank/DDBJ whole genome shotgun (WGS) entry which is preliminary data.</text>
</comment>
<dbReference type="RefSeq" id="WP_075965683.1">
    <property type="nucleotide sequence ID" value="NZ_BQNZ01000003.1"/>
</dbReference>
<dbReference type="Proteomes" id="UP001055114">
    <property type="component" value="Unassembled WGS sequence"/>
</dbReference>
<dbReference type="AlphaFoldDB" id="A0AA37KG02"/>
<proteinExistence type="predicted"/>
<protein>
    <submittedName>
        <fullName evidence="1">Uncharacterized protein</fullName>
    </submittedName>
</protein>
<reference evidence="1" key="1">
    <citation type="submission" date="2022-01" db="EMBL/GenBank/DDBJ databases">
        <title>Novel bile acid biosynthetic pathways are enriched in the microbiome of centenarians.</title>
        <authorList>
            <person name="Sato Y."/>
            <person name="Atarashi K."/>
            <person name="Plichta R.D."/>
            <person name="Arai Y."/>
            <person name="Sasajima S."/>
            <person name="Kearney M.S."/>
            <person name="Suda W."/>
            <person name="Takeshita K."/>
            <person name="Sasaki T."/>
            <person name="Okamoto S."/>
            <person name="Skelly N.A."/>
            <person name="Okamura Y."/>
            <person name="Vlamakis H."/>
            <person name="Li Y."/>
            <person name="Tanoue T."/>
            <person name="Takei H."/>
            <person name="Nittono H."/>
            <person name="Narushima S."/>
            <person name="Irie J."/>
            <person name="Itoh H."/>
            <person name="Moriya K."/>
            <person name="Sugiura Y."/>
            <person name="Suematsu M."/>
            <person name="Moritoki N."/>
            <person name="Shibata S."/>
            <person name="Littman R.D."/>
            <person name="Fischbach A.M."/>
            <person name="Uwamino Y."/>
            <person name="Inoue T."/>
            <person name="Honda A."/>
            <person name="Hattori M."/>
            <person name="Murai T."/>
            <person name="Xavier J.R."/>
            <person name="Hirose N."/>
            <person name="Honda K."/>
        </authorList>
    </citation>
    <scope>NUCLEOTIDE SEQUENCE</scope>
    <source>
        <strain evidence="1">CE91-St3</strain>
    </source>
</reference>
<organism evidence="1 2">
    <name type="scientific">Parabacteroides merdae</name>
    <dbReference type="NCBI Taxonomy" id="46503"/>
    <lineage>
        <taxon>Bacteria</taxon>
        <taxon>Pseudomonadati</taxon>
        <taxon>Bacteroidota</taxon>
        <taxon>Bacteroidia</taxon>
        <taxon>Bacteroidales</taxon>
        <taxon>Tannerellaceae</taxon>
        <taxon>Parabacteroides</taxon>
    </lineage>
</organism>
<evidence type="ECO:0000313" key="1">
    <source>
        <dbReference type="EMBL" id="GKH73437.1"/>
    </source>
</evidence>
<accession>A0AA37KG02</accession>